<proteinExistence type="predicted"/>
<protein>
    <submittedName>
        <fullName evidence="1">Uncharacterized protein</fullName>
    </submittedName>
</protein>
<evidence type="ECO:0000313" key="2">
    <source>
        <dbReference type="Proteomes" id="UP000006227"/>
    </source>
</evidence>
<dbReference type="AlphaFoldDB" id="F5VGA2"/>
<organism evidence="1 2">
    <name type="scientific">Ligilactobacillus salivarius NIAS840</name>
    <dbReference type="NCBI Taxonomy" id="1029822"/>
    <lineage>
        <taxon>Bacteria</taxon>
        <taxon>Bacillati</taxon>
        <taxon>Bacillota</taxon>
        <taxon>Bacilli</taxon>
        <taxon>Lactobacillales</taxon>
        <taxon>Lactobacillaceae</taxon>
        <taxon>Ligilactobacillus</taxon>
    </lineage>
</organism>
<dbReference type="PATRIC" id="fig|1029822.3.peg.1816"/>
<sequence length="75" mass="8516">MNVSDIINGVSKGEINPGYGHPIEYWAKYKMQAVEFFAETTSAMINNPESLLQIKKMFPNAYKEYLRVVEDIANG</sequence>
<dbReference type="RefSeq" id="WP_003706843.1">
    <property type="nucleotide sequence ID" value="NZ_AFMN01000003.1"/>
</dbReference>
<dbReference type="EMBL" id="AFMN01000003">
    <property type="protein sequence ID" value="EGL98073.1"/>
    <property type="molecule type" value="Genomic_DNA"/>
</dbReference>
<name>F5VGA2_9LACO</name>
<comment type="caution">
    <text evidence="1">The sequence shown here is derived from an EMBL/GenBank/DDBJ whole genome shotgun (WGS) entry which is preliminary data.</text>
</comment>
<reference evidence="1 2" key="1">
    <citation type="journal article" date="2011" name="J. Bacteriol.">
        <title>Genome Sequence of Lactobacillus salivarius NIAS840, Isolated from Chicken Intestine.</title>
        <authorList>
            <person name="Ham J.S."/>
            <person name="Kim H.W."/>
            <person name="Seol K.H."/>
            <person name="Jang A."/>
            <person name="Jeong S.G."/>
            <person name="Oh M.H."/>
            <person name="Kim D.H."/>
            <person name="Kang D.K."/>
            <person name="Kim G.B."/>
            <person name="Cha C.J."/>
        </authorList>
    </citation>
    <scope>NUCLEOTIDE SEQUENCE [LARGE SCALE GENOMIC DNA]</scope>
    <source>
        <strain evidence="1 2">NIAS840</strain>
    </source>
</reference>
<gene>
    <name evidence="1" type="ORF">NIAS840_01822</name>
</gene>
<evidence type="ECO:0000313" key="1">
    <source>
        <dbReference type="EMBL" id="EGL98073.1"/>
    </source>
</evidence>
<accession>F5VGA2</accession>
<dbReference type="Proteomes" id="UP000006227">
    <property type="component" value="Unassembled WGS sequence"/>
</dbReference>